<proteinExistence type="predicted"/>
<reference evidence="2" key="1">
    <citation type="submission" date="2014-11" db="EMBL/GenBank/DDBJ databases">
        <authorList>
            <person name="Amaro Gonzalez C."/>
        </authorList>
    </citation>
    <scope>NUCLEOTIDE SEQUENCE</scope>
</reference>
<keyword evidence="1" id="KW-0472">Membrane</keyword>
<sequence length="56" mass="6527">MSTFTYMPILLKKTCCFNYAISSFRLIYLTLVIFSYAKPAGTYASAPILHYQLFRF</sequence>
<organism evidence="2">
    <name type="scientific">Anguilla anguilla</name>
    <name type="common">European freshwater eel</name>
    <name type="synonym">Muraena anguilla</name>
    <dbReference type="NCBI Taxonomy" id="7936"/>
    <lineage>
        <taxon>Eukaryota</taxon>
        <taxon>Metazoa</taxon>
        <taxon>Chordata</taxon>
        <taxon>Craniata</taxon>
        <taxon>Vertebrata</taxon>
        <taxon>Euteleostomi</taxon>
        <taxon>Actinopterygii</taxon>
        <taxon>Neopterygii</taxon>
        <taxon>Teleostei</taxon>
        <taxon>Anguilliformes</taxon>
        <taxon>Anguillidae</taxon>
        <taxon>Anguilla</taxon>
    </lineage>
</organism>
<dbReference type="EMBL" id="GBXM01000739">
    <property type="protein sequence ID" value="JAI07839.1"/>
    <property type="molecule type" value="Transcribed_RNA"/>
</dbReference>
<dbReference type="AlphaFoldDB" id="A0A0E9Y1J0"/>
<evidence type="ECO:0000256" key="1">
    <source>
        <dbReference type="SAM" id="Phobius"/>
    </source>
</evidence>
<keyword evidence="1" id="KW-1133">Transmembrane helix</keyword>
<evidence type="ECO:0000313" key="2">
    <source>
        <dbReference type="EMBL" id="JAI07839.1"/>
    </source>
</evidence>
<accession>A0A0E9Y1J0</accession>
<reference evidence="2" key="2">
    <citation type="journal article" date="2015" name="Fish Shellfish Immunol.">
        <title>Early steps in the European eel (Anguilla anguilla)-Vibrio vulnificus interaction in the gills: Role of the RtxA13 toxin.</title>
        <authorList>
            <person name="Callol A."/>
            <person name="Pajuelo D."/>
            <person name="Ebbesson L."/>
            <person name="Teles M."/>
            <person name="MacKenzie S."/>
            <person name="Amaro C."/>
        </authorList>
    </citation>
    <scope>NUCLEOTIDE SEQUENCE</scope>
</reference>
<feature type="transmembrane region" description="Helical" evidence="1">
    <location>
        <begin position="16"/>
        <end position="37"/>
    </location>
</feature>
<protein>
    <submittedName>
        <fullName evidence="2">Uncharacterized protein</fullName>
    </submittedName>
</protein>
<keyword evidence="1" id="KW-0812">Transmembrane</keyword>
<name>A0A0E9Y1J0_ANGAN</name>